<name>A0A4R1ND43_9GAMM</name>
<evidence type="ECO:0000313" key="2">
    <source>
        <dbReference type="Proteomes" id="UP000294555"/>
    </source>
</evidence>
<dbReference type="Proteomes" id="UP000294555">
    <property type="component" value="Unassembled WGS sequence"/>
</dbReference>
<accession>A0A4R1ND43</accession>
<protein>
    <submittedName>
        <fullName evidence="1">Uncharacterized protein</fullName>
    </submittedName>
</protein>
<gene>
    <name evidence="1" type="ORF">EZJ58_3518</name>
</gene>
<dbReference type="AlphaFoldDB" id="A0A4R1ND43"/>
<proteinExistence type="predicted"/>
<sequence length="72" mass="8020">MAPRSDKADSDSKYGRMALLRDITLSECGRVSVFLRYPTVQGYWITCGLTQFRSTLPVRAVIRFSTAVAAMS</sequence>
<reference evidence="1 2" key="1">
    <citation type="submission" date="2019-02" db="EMBL/GenBank/DDBJ databases">
        <title>Investigation of anaerobic lignin degradation for improved lignocellulosic biofuels.</title>
        <authorList>
            <person name="Deangelis K."/>
        </authorList>
    </citation>
    <scope>NUCLEOTIDE SEQUENCE [LARGE SCALE GENOMIC DNA]</scope>
    <source>
        <strain evidence="1 2">159R</strain>
    </source>
</reference>
<evidence type="ECO:0000313" key="1">
    <source>
        <dbReference type="EMBL" id="TCL05342.1"/>
    </source>
</evidence>
<organism evidence="1 2">
    <name type="scientific">Sodalis ligni</name>
    <dbReference type="NCBI Taxonomy" id="2697027"/>
    <lineage>
        <taxon>Bacteria</taxon>
        <taxon>Pseudomonadati</taxon>
        <taxon>Pseudomonadota</taxon>
        <taxon>Gammaproteobacteria</taxon>
        <taxon>Enterobacterales</taxon>
        <taxon>Bruguierivoracaceae</taxon>
        <taxon>Sodalis</taxon>
    </lineage>
</organism>
<comment type="caution">
    <text evidence="1">The sequence shown here is derived from an EMBL/GenBank/DDBJ whole genome shotgun (WGS) entry which is preliminary data.</text>
</comment>
<keyword evidence="2" id="KW-1185">Reference proteome</keyword>
<dbReference type="EMBL" id="SJOI01000001">
    <property type="protein sequence ID" value="TCL05342.1"/>
    <property type="molecule type" value="Genomic_DNA"/>
</dbReference>